<reference evidence="1 2" key="1">
    <citation type="submission" date="2014-02" db="EMBL/GenBank/DDBJ databases">
        <title>Whole genome shotgun sequence of Rhodococcus wratislaviensis NBRC 100605.</title>
        <authorList>
            <person name="Hosoyama A."/>
            <person name="Tsuchikane K."/>
            <person name="Yoshida I."/>
            <person name="Ohji S."/>
            <person name="Ichikawa N."/>
            <person name="Yamazoe A."/>
            <person name="Fujita N."/>
        </authorList>
    </citation>
    <scope>NUCLEOTIDE SEQUENCE [LARGE SCALE GENOMIC DNA]</scope>
    <source>
        <strain evidence="1 2">NBRC 100605</strain>
    </source>
</reference>
<dbReference type="AlphaFoldDB" id="X0QIX4"/>
<proteinExistence type="predicted"/>
<comment type="caution">
    <text evidence="1">The sequence shown here is derived from an EMBL/GenBank/DDBJ whole genome shotgun (WGS) entry which is preliminary data.</text>
</comment>
<keyword evidence="2" id="KW-1185">Reference proteome</keyword>
<sequence length="146" mass="14697">MPRALRITGAAMSPVPDGDVGDVGFVTAGSGAGAGAGGAALWDRAIRGVGATIPDGGKYAAWGVVPGVTEAAPSVVAPPVEETALVPTDAPLTAEPPVEDPRVATAPTVRAVTVNSPRIRTRSPPAVLFVSHTAYIREDVSDVTYT</sequence>
<organism evidence="1 2">
    <name type="scientific">Rhodococcus wratislaviensis NBRC 100605</name>
    <dbReference type="NCBI Taxonomy" id="1219028"/>
    <lineage>
        <taxon>Bacteria</taxon>
        <taxon>Bacillati</taxon>
        <taxon>Actinomycetota</taxon>
        <taxon>Actinomycetes</taxon>
        <taxon>Mycobacteriales</taxon>
        <taxon>Nocardiaceae</taxon>
        <taxon>Rhodococcus</taxon>
    </lineage>
</organism>
<evidence type="ECO:0000313" key="2">
    <source>
        <dbReference type="Proteomes" id="UP000019491"/>
    </source>
</evidence>
<accession>X0QIX4</accession>
<gene>
    <name evidence="1" type="ORF">RW1_096_00260</name>
</gene>
<dbReference type="Proteomes" id="UP000019491">
    <property type="component" value="Unassembled WGS sequence"/>
</dbReference>
<evidence type="ECO:0000313" key="1">
    <source>
        <dbReference type="EMBL" id="GAF50821.1"/>
    </source>
</evidence>
<dbReference type="EMBL" id="BAWF01000096">
    <property type="protein sequence ID" value="GAF50821.1"/>
    <property type="molecule type" value="Genomic_DNA"/>
</dbReference>
<protein>
    <submittedName>
        <fullName evidence="1">Uncharacterized protein</fullName>
    </submittedName>
</protein>
<name>X0QIX4_RHOWR</name>